<name>A0A6H0KRD1_9BACE</name>
<evidence type="ECO:0000259" key="4">
    <source>
        <dbReference type="PROSITE" id="PS50902"/>
    </source>
</evidence>
<evidence type="ECO:0000256" key="3">
    <source>
        <dbReference type="ARBA" id="ARBA00023014"/>
    </source>
</evidence>
<dbReference type="InterPro" id="IPR017896">
    <property type="entry name" value="4Fe4S_Fe-S-bd"/>
</dbReference>
<dbReference type="InterPro" id="IPR017900">
    <property type="entry name" value="4Fe4S_Fe_S_CS"/>
</dbReference>
<evidence type="ECO:0000256" key="1">
    <source>
        <dbReference type="ARBA" id="ARBA00022723"/>
    </source>
</evidence>
<evidence type="ECO:0000256" key="2">
    <source>
        <dbReference type="ARBA" id="ARBA00023004"/>
    </source>
</evidence>
<organism evidence="6 7">
    <name type="scientific">Bacteroides faecium</name>
    <dbReference type="NCBI Taxonomy" id="2715212"/>
    <lineage>
        <taxon>Bacteria</taxon>
        <taxon>Pseudomonadati</taxon>
        <taxon>Bacteroidota</taxon>
        <taxon>Bacteroidia</taxon>
        <taxon>Bacteroidales</taxon>
        <taxon>Bacteroidaceae</taxon>
        <taxon>Bacteroides</taxon>
    </lineage>
</organism>
<evidence type="ECO:0000313" key="7">
    <source>
        <dbReference type="Proteomes" id="UP000501780"/>
    </source>
</evidence>
<dbReference type="EMBL" id="CP050831">
    <property type="protein sequence ID" value="QIU95835.1"/>
    <property type="molecule type" value="Genomic_DNA"/>
</dbReference>
<reference evidence="6 7" key="1">
    <citation type="submission" date="2020-03" db="EMBL/GenBank/DDBJ databases">
        <title>Genomic analysis of Bacteroides faecium CBA7301.</title>
        <authorList>
            <person name="Kim J."/>
            <person name="Roh S.W."/>
        </authorList>
    </citation>
    <scope>NUCLEOTIDE SEQUENCE [LARGE SCALE GENOMIC DNA]</scope>
    <source>
        <strain evidence="6 7">CBA7301</strain>
    </source>
</reference>
<dbReference type="KEGG" id="bfc:BacF7301_17500"/>
<dbReference type="Pfam" id="PF12724">
    <property type="entry name" value="Flavodoxin_5"/>
    <property type="match status" value="1"/>
</dbReference>
<protein>
    <submittedName>
        <fullName evidence="6">4Fe-4S dicluster domain-containing protein</fullName>
    </submittedName>
</protein>
<keyword evidence="2" id="KW-0408">Iron</keyword>
<keyword evidence="3" id="KW-0411">Iron-sulfur</keyword>
<dbReference type="RefSeq" id="WP_167964802.1">
    <property type="nucleotide sequence ID" value="NZ_CP050831.1"/>
</dbReference>
<dbReference type="PROSITE" id="PS50902">
    <property type="entry name" value="FLAVODOXIN_LIKE"/>
    <property type="match status" value="1"/>
</dbReference>
<dbReference type="PANTHER" id="PTHR38030">
    <property type="entry name" value="PROTOPORPHYRINOGEN IX DEHYDROGENASE [MENAQUINONE]"/>
    <property type="match status" value="1"/>
</dbReference>
<dbReference type="Gene3D" id="3.30.70.20">
    <property type="match status" value="1"/>
</dbReference>
<feature type="domain" description="4Fe-4S ferredoxin-type" evidence="5">
    <location>
        <begin position="185"/>
        <end position="214"/>
    </location>
</feature>
<proteinExistence type="predicted"/>
<dbReference type="Proteomes" id="UP000501780">
    <property type="component" value="Chromosome"/>
</dbReference>
<feature type="domain" description="Flavodoxin-like" evidence="4">
    <location>
        <begin position="4"/>
        <end position="147"/>
    </location>
</feature>
<evidence type="ECO:0000259" key="5">
    <source>
        <dbReference type="PROSITE" id="PS51379"/>
    </source>
</evidence>
<accession>A0A6H0KRD1</accession>
<dbReference type="NCBIfam" id="NF038196">
    <property type="entry name" value="ferrodoxin_EFR1"/>
    <property type="match status" value="1"/>
</dbReference>
<dbReference type="InterPro" id="IPR047964">
    <property type="entry name" value="EFR1-like"/>
</dbReference>
<dbReference type="SUPFAM" id="SSF54862">
    <property type="entry name" value="4Fe-4S ferredoxins"/>
    <property type="match status" value="1"/>
</dbReference>
<dbReference type="GO" id="GO:0010181">
    <property type="term" value="F:FMN binding"/>
    <property type="evidence" value="ECO:0007669"/>
    <property type="project" value="InterPro"/>
</dbReference>
<dbReference type="GO" id="GO:0051536">
    <property type="term" value="F:iron-sulfur cluster binding"/>
    <property type="evidence" value="ECO:0007669"/>
    <property type="project" value="UniProtKB-KW"/>
</dbReference>
<gene>
    <name evidence="6" type="ORF">BacF7301_17500</name>
</gene>
<keyword evidence="7" id="KW-1185">Reference proteome</keyword>
<keyword evidence="1" id="KW-0479">Metal-binding</keyword>
<dbReference type="SUPFAM" id="SSF52218">
    <property type="entry name" value="Flavoproteins"/>
    <property type="match status" value="1"/>
</dbReference>
<dbReference type="InterPro" id="IPR008254">
    <property type="entry name" value="Flavodoxin/NO_synth"/>
</dbReference>
<dbReference type="Pfam" id="PF12838">
    <property type="entry name" value="Fer4_7"/>
    <property type="match status" value="1"/>
</dbReference>
<dbReference type="GO" id="GO:0070819">
    <property type="term" value="F:menaquinone-dependent protoporphyrinogen oxidase activity"/>
    <property type="evidence" value="ECO:0007669"/>
    <property type="project" value="TreeGrafter"/>
</dbReference>
<dbReference type="PANTHER" id="PTHR38030:SF2">
    <property type="entry name" value="PROTOPORPHYRINOGEN IX DEHYDROGENASE [QUINONE]"/>
    <property type="match status" value="1"/>
</dbReference>
<dbReference type="AlphaFoldDB" id="A0A6H0KRD1"/>
<dbReference type="InterPro" id="IPR029039">
    <property type="entry name" value="Flavoprotein-like_sf"/>
</dbReference>
<sequence length="271" mass="30589">MKAIIIYVSTYQGNTLKVAQAMANELSATLITTKEAENIDLSDYDLIGLGSAINFAQHHRELLEFAESHDLQNRNVFIFSTRCRPFLGKYHQALKRLLLEKGSNLVGEFSCKGFDRTGPWVAMNGYNKAHPNEKDLFKAKLFVRKIRRNVHPLAVFAKTEKRIIDKIEGMPIYQTSFNSDKIAGRTALLNITACIHCMKCVKSCPMHVFEVIAYDNSKTVLPIGDSNCIQCQKCAETCPSDSIYIKETFINGIRIAVREIVSDKLQKAYNT</sequence>
<dbReference type="GO" id="GO:0006783">
    <property type="term" value="P:heme biosynthetic process"/>
    <property type="evidence" value="ECO:0007669"/>
    <property type="project" value="TreeGrafter"/>
</dbReference>
<feature type="domain" description="4Fe-4S ferredoxin-type" evidence="5">
    <location>
        <begin position="219"/>
        <end position="248"/>
    </location>
</feature>
<dbReference type="PROSITE" id="PS51379">
    <property type="entry name" value="4FE4S_FER_2"/>
    <property type="match status" value="2"/>
</dbReference>
<dbReference type="GO" id="GO:0046872">
    <property type="term" value="F:metal ion binding"/>
    <property type="evidence" value="ECO:0007669"/>
    <property type="project" value="UniProtKB-KW"/>
</dbReference>
<evidence type="ECO:0000313" key="6">
    <source>
        <dbReference type="EMBL" id="QIU95835.1"/>
    </source>
</evidence>
<dbReference type="PROSITE" id="PS00198">
    <property type="entry name" value="4FE4S_FER_1"/>
    <property type="match status" value="1"/>
</dbReference>
<dbReference type="InterPro" id="IPR026816">
    <property type="entry name" value="Flavodoxin_dom"/>
</dbReference>
<dbReference type="InterPro" id="IPR052200">
    <property type="entry name" value="Protoporphyrinogen_IX_DH"/>
</dbReference>
<dbReference type="Gene3D" id="3.40.50.360">
    <property type="match status" value="1"/>
</dbReference>